<organism evidence="4 5">
    <name type="scientific">Methylobacterium marchantiae</name>
    <dbReference type="NCBI Taxonomy" id="600331"/>
    <lineage>
        <taxon>Bacteria</taxon>
        <taxon>Pseudomonadati</taxon>
        <taxon>Pseudomonadota</taxon>
        <taxon>Alphaproteobacteria</taxon>
        <taxon>Hyphomicrobiales</taxon>
        <taxon>Methylobacteriaceae</taxon>
        <taxon>Methylobacterium</taxon>
    </lineage>
</organism>
<name>A0ABW3X524_9HYPH</name>
<comment type="caution">
    <text evidence="4">The sequence shown here is derived from an EMBL/GenBank/DDBJ whole genome shotgun (WGS) entry which is preliminary data.</text>
</comment>
<accession>A0ABW3X524</accession>
<dbReference type="Pfam" id="PF00534">
    <property type="entry name" value="Glycos_transf_1"/>
    <property type="match status" value="1"/>
</dbReference>
<evidence type="ECO:0000256" key="1">
    <source>
        <dbReference type="ARBA" id="ARBA00022679"/>
    </source>
</evidence>
<dbReference type="RefSeq" id="WP_238208697.1">
    <property type="nucleotide sequence ID" value="NZ_JBHTND010000051.1"/>
</dbReference>
<dbReference type="SUPFAM" id="SSF53756">
    <property type="entry name" value="UDP-Glycosyltransferase/glycogen phosphorylase"/>
    <property type="match status" value="1"/>
</dbReference>
<gene>
    <name evidence="4" type="ORF">ACFQ4G_21185</name>
</gene>
<dbReference type="InterPro" id="IPR001296">
    <property type="entry name" value="Glyco_trans_1"/>
</dbReference>
<evidence type="ECO:0000259" key="3">
    <source>
        <dbReference type="Pfam" id="PF00534"/>
    </source>
</evidence>
<keyword evidence="5" id="KW-1185">Reference proteome</keyword>
<feature type="region of interest" description="Disordered" evidence="2">
    <location>
        <begin position="403"/>
        <end position="440"/>
    </location>
</feature>
<sequence>MTVENILMDYTDLVSFFKRGLPITGIQRVVYEITSAIQADDRDCVITPIGITPFKRRLAPIGAPMLELIEAYGRTNTVQGRSLVAKAVEELSYVRIFKGQAAAAADISMPRANQWLVMLGASWSRSNYAGIVSALKSADIACRKAVLVHDMLPIERPKLTFRSAHATFKRWIDLVLETADVIFTPSHATAEALIAYQGFDCGRIVTLDFGVSQIGDNTPPKPLKVAQPYILYVSSVHPRKNHRVVIKAWSLAFKGREQEAPSLVCVGHSKRKKRMMLRAIVRRTPLARKLHFLAKVDDLALRTLYKNCQMFVFPSRYEGWGLPVAEALSFGKFGIVSRTTSLPEVGQHFVDYATPHMPREWADKIRAYATDPELLRQKEREIDRNFRPTKWTETGRQVVSALQRFDERAGTGRTVKQPAPPRRVVSPSEGARQRVTQSAP</sequence>
<dbReference type="Gene3D" id="3.40.50.2000">
    <property type="entry name" value="Glycogen Phosphorylase B"/>
    <property type="match status" value="1"/>
</dbReference>
<evidence type="ECO:0000313" key="4">
    <source>
        <dbReference type="EMBL" id="MFD1304081.1"/>
    </source>
</evidence>
<reference evidence="5" key="1">
    <citation type="journal article" date="2019" name="Int. J. Syst. Evol. Microbiol.">
        <title>The Global Catalogue of Microorganisms (GCM) 10K type strain sequencing project: providing services to taxonomists for standard genome sequencing and annotation.</title>
        <authorList>
            <consortium name="The Broad Institute Genomics Platform"/>
            <consortium name="The Broad Institute Genome Sequencing Center for Infectious Disease"/>
            <person name="Wu L."/>
            <person name="Ma J."/>
        </authorList>
    </citation>
    <scope>NUCLEOTIDE SEQUENCE [LARGE SCALE GENOMIC DNA]</scope>
    <source>
        <strain evidence="5">CCUG 56108</strain>
    </source>
</reference>
<proteinExistence type="predicted"/>
<dbReference type="Proteomes" id="UP001597176">
    <property type="component" value="Unassembled WGS sequence"/>
</dbReference>
<dbReference type="CDD" id="cd03809">
    <property type="entry name" value="GT4_MtfB-like"/>
    <property type="match status" value="1"/>
</dbReference>
<feature type="domain" description="Glycosyl transferase family 1" evidence="3">
    <location>
        <begin position="223"/>
        <end position="377"/>
    </location>
</feature>
<dbReference type="PANTHER" id="PTHR46401:SF2">
    <property type="entry name" value="GLYCOSYLTRANSFERASE WBBK-RELATED"/>
    <property type="match status" value="1"/>
</dbReference>
<protein>
    <submittedName>
        <fullName evidence="4">Glycosyltransferase family 4 protein</fullName>
    </submittedName>
</protein>
<evidence type="ECO:0000256" key="2">
    <source>
        <dbReference type="SAM" id="MobiDB-lite"/>
    </source>
</evidence>
<keyword evidence="1" id="KW-0808">Transferase</keyword>
<dbReference type="EMBL" id="JBHTND010000051">
    <property type="protein sequence ID" value="MFD1304081.1"/>
    <property type="molecule type" value="Genomic_DNA"/>
</dbReference>
<dbReference type="PANTHER" id="PTHR46401">
    <property type="entry name" value="GLYCOSYLTRANSFERASE WBBK-RELATED"/>
    <property type="match status" value="1"/>
</dbReference>
<evidence type="ECO:0000313" key="5">
    <source>
        <dbReference type="Proteomes" id="UP001597176"/>
    </source>
</evidence>